<feature type="transmembrane region" description="Helical" evidence="1">
    <location>
        <begin position="836"/>
        <end position="857"/>
    </location>
</feature>
<feature type="transmembrane region" description="Helical" evidence="1">
    <location>
        <begin position="409"/>
        <end position="427"/>
    </location>
</feature>
<keyword evidence="3" id="KW-1185">Reference proteome</keyword>
<feature type="transmembrane region" description="Helical" evidence="1">
    <location>
        <begin position="232"/>
        <end position="249"/>
    </location>
</feature>
<name>A0ABY0MES4_9LACO</name>
<evidence type="ECO:0000256" key="1">
    <source>
        <dbReference type="SAM" id="Phobius"/>
    </source>
</evidence>
<dbReference type="Proteomes" id="UP000181860">
    <property type="component" value="Unassembled WGS sequence"/>
</dbReference>
<dbReference type="RefSeq" id="WP_013853770.1">
    <property type="nucleotide sequence ID" value="NZ_CP123735.1"/>
</dbReference>
<dbReference type="Pfam" id="PF09586">
    <property type="entry name" value="YfhO"/>
    <property type="match status" value="1"/>
</dbReference>
<keyword evidence="1" id="KW-0472">Membrane</keyword>
<feature type="transmembrane region" description="Helical" evidence="1">
    <location>
        <begin position="68"/>
        <end position="87"/>
    </location>
</feature>
<sequence>MKHYFTMHKLSFNKETLFYFISFILPGLIFVSYFFYTHNGILTVDLGQQYVDFLAFFRSNLFTHPLKLIYTFSNGLGGSMLATDAYYLFSPFNLLLFLFPQKFVPQAILIIIALKIAMAGLTSYYYWHQKIANYFYVLAASSSYALSGYVIGNYYNLMWLDAVLLLPLLIDAIDKVLAKQKNHLTLITFLLWLTNFYTAFMALLFGLLYFLTKIFFIKKESRLPLFWNYLKCSMFGSFFNAFMLLPVFVEMLQGKAASSAQWSWGFQFPPYEQFSKLADGAYNFHEMQEGMPNIYIALPLLMFTILYFLSKKINWQNKLANGLLLSFLIASLFWTPLVLLWHLGQFPVWYPGRFSFVLIFLSLNLAIDFLRQHEKISLIQIGILAILALGLAIYLCLNQGFEFLTQEAQISSCSFLALGLLFIGLIYQKTELAAPFFYLIVELELIINVVLSLGNLAYQKDSDFQNFAANTNQATQYLKMHDQGFYRTEKTFYRSDGDPFTADYNGLSSFNSISDQRVLNLLMNLGFVNNSNSYNNFGGTPITDDLLGVKYYLLPNNDIIPLRKNKQMKYDNPNHRIDVSDYAMQKKFKQLLIVKNNHALPLLFLSPTAPKEIKFDPASISNNQNLFFKQATGKKTQLFTRVIWPDPKKIGVTGWEGGWMQYSRKKHAQVSRVIFNFRPHTNDSYYLELPGDLDENSAEIHVNDSNLNLSVRDPDPRLINLGSQMQGQRIQIAITLKKNDLNLNSANLWRLNTTKLNTQITAFKRNQPIFSQAGLKIKSNRFATKKAMTMNSTIPASSNWLIFDKGKLLHQNKTLFMKTFLNFKLVKGQHQITLIYIPWIFLIGLLITIISIIIYYFSIKNTHC</sequence>
<feature type="transmembrane region" description="Helical" evidence="1">
    <location>
        <begin position="436"/>
        <end position="458"/>
    </location>
</feature>
<keyword evidence="1" id="KW-1133">Transmembrane helix</keyword>
<evidence type="ECO:0000313" key="2">
    <source>
        <dbReference type="EMBL" id="SDA58765.1"/>
    </source>
</evidence>
<feature type="transmembrane region" description="Helical" evidence="1">
    <location>
        <begin position="189"/>
        <end position="211"/>
    </location>
</feature>
<evidence type="ECO:0000313" key="3">
    <source>
        <dbReference type="Proteomes" id="UP000181860"/>
    </source>
</evidence>
<dbReference type="PANTHER" id="PTHR38454:SF1">
    <property type="entry name" value="INTEGRAL MEMBRANE PROTEIN"/>
    <property type="match status" value="1"/>
</dbReference>
<feature type="transmembrane region" description="Helical" evidence="1">
    <location>
        <begin position="107"/>
        <end position="127"/>
    </location>
</feature>
<proteinExistence type="predicted"/>
<feature type="transmembrane region" description="Helical" evidence="1">
    <location>
        <begin position="134"/>
        <end position="155"/>
    </location>
</feature>
<dbReference type="InterPro" id="IPR018580">
    <property type="entry name" value="Uncharacterised_YfhO"/>
</dbReference>
<protein>
    <submittedName>
        <fullName evidence="2">Uncharacterized membrane protein YfhO</fullName>
    </submittedName>
</protein>
<feature type="transmembrane region" description="Helical" evidence="1">
    <location>
        <begin position="292"/>
        <end position="310"/>
    </location>
</feature>
<feature type="transmembrane region" description="Helical" evidence="1">
    <location>
        <begin position="348"/>
        <end position="366"/>
    </location>
</feature>
<accession>A0ABY0MES4</accession>
<reference evidence="2 3" key="1">
    <citation type="submission" date="2016-10" db="EMBL/GenBank/DDBJ databases">
        <authorList>
            <person name="Varghese N."/>
            <person name="Submissions S."/>
        </authorList>
    </citation>
    <scope>NUCLEOTIDE SEQUENCE [LARGE SCALE GENOMIC DNA]</scope>
    <source>
        <strain evidence="2 3">ATCC 43761</strain>
    </source>
</reference>
<feature type="transmembrane region" description="Helical" evidence="1">
    <location>
        <begin position="378"/>
        <end position="397"/>
    </location>
</feature>
<comment type="caution">
    <text evidence="2">The sequence shown here is derived from an EMBL/GenBank/DDBJ whole genome shotgun (WGS) entry which is preliminary data.</text>
</comment>
<dbReference type="PANTHER" id="PTHR38454">
    <property type="entry name" value="INTEGRAL MEMBRANE PROTEIN-RELATED"/>
    <property type="match status" value="1"/>
</dbReference>
<feature type="transmembrane region" description="Helical" evidence="1">
    <location>
        <begin position="17"/>
        <end position="36"/>
    </location>
</feature>
<gene>
    <name evidence="2" type="ORF">SAMN02983011_01487</name>
</gene>
<keyword evidence="1" id="KW-0812">Transmembrane</keyword>
<dbReference type="EMBL" id="FMXC01000016">
    <property type="protein sequence ID" value="SDA58765.1"/>
    <property type="molecule type" value="Genomic_DNA"/>
</dbReference>
<organism evidence="2 3">
    <name type="scientific">Lactobacillus kefiranofaciens</name>
    <dbReference type="NCBI Taxonomy" id="267818"/>
    <lineage>
        <taxon>Bacteria</taxon>
        <taxon>Bacillati</taxon>
        <taxon>Bacillota</taxon>
        <taxon>Bacilli</taxon>
        <taxon>Lactobacillales</taxon>
        <taxon>Lactobacillaceae</taxon>
        <taxon>Lactobacillus</taxon>
    </lineage>
</organism>
<feature type="transmembrane region" description="Helical" evidence="1">
    <location>
        <begin position="322"/>
        <end position="342"/>
    </location>
</feature>